<accession>A0ABR7RID6</accession>
<evidence type="ECO:0000256" key="2">
    <source>
        <dbReference type="SAM" id="Phobius"/>
    </source>
</evidence>
<evidence type="ECO:0000256" key="1">
    <source>
        <dbReference type="SAM" id="MobiDB-lite"/>
    </source>
</evidence>
<feature type="transmembrane region" description="Helical" evidence="2">
    <location>
        <begin position="186"/>
        <end position="216"/>
    </location>
</feature>
<feature type="region of interest" description="Disordered" evidence="1">
    <location>
        <begin position="338"/>
        <end position="360"/>
    </location>
</feature>
<comment type="caution">
    <text evidence="3">The sequence shown here is derived from an EMBL/GenBank/DDBJ whole genome shotgun (WGS) entry which is preliminary data.</text>
</comment>
<dbReference type="Proteomes" id="UP000626026">
    <property type="component" value="Unassembled WGS sequence"/>
</dbReference>
<keyword evidence="2" id="KW-0812">Transmembrane</keyword>
<feature type="transmembrane region" description="Helical" evidence="2">
    <location>
        <begin position="308"/>
        <end position="330"/>
    </location>
</feature>
<feature type="transmembrane region" description="Helical" evidence="2">
    <location>
        <begin position="228"/>
        <end position="248"/>
    </location>
</feature>
<reference evidence="3 4" key="1">
    <citation type="journal article" date="2013" name="Int. J. Syst. Evol. Microbiol.">
        <title>Roseomonas aerophila sp. nov., isolated from air.</title>
        <authorList>
            <person name="Kim S.J."/>
            <person name="Weon H.Y."/>
            <person name="Ahn J.H."/>
            <person name="Hong S.B."/>
            <person name="Seok S.J."/>
            <person name="Whang K.S."/>
            <person name="Kwon S.W."/>
        </authorList>
    </citation>
    <scope>NUCLEOTIDE SEQUENCE [LARGE SCALE GENOMIC DNA]</scope>
    <source>
        <strain evidence="3 4">NBRC 108923</strain>
    </source>
</reference>
<keyword evidence="2" id="KW-1133">Transmembrane helix</keyword>
<keyword evidence="4" id="KW-1185">Reference proteome</keyword>
<feature type="transmembrane region" description="Helical" evidence="2">
    <location>
        <begin position="21"/>
        <end position="48"/>
    </location>
</feature>
<proteinExistence type="predicted"/>
<evidence type="ECO:0000313" key="3">
    <source>
        <dbReference type="EMBL" id="MBC9205932.1"/>
    </source>
</evidence>
<name>A0ABR7RID6_9PROT</name>
<evidence type="ECO:0000313" key="4">
    <source>
        <dbReference type="Proteomes" id="UP000626026"/>
    </source>
</evidence>
<dbReference type="RefSeq" id="WP_187783110.1">
    <property type="nucleotide sequence ID" value="NZ_JACTVA010000004.1"/>
</dbReference>
<feature type="transmembrane region" description="Helical" evidence="2">
    <location>
        <begin position="254"/>
        <end position="274"/>
    </location>
</feature>
<feature type="transmembrane region" description="Helical" evidence="2">
    <location>
        <begin position="88"/>
        <end position="105"/>
    </location>
</feature>
<gene>
    <name evidence="3" type="ORF">IBL26_03715</name>
</gene>
<feature type="transmembrane region" description="Helical" evidence="2">
    <location>
        <begin position="60"/>
        <end position="81"/>
    </location>
</feature>
<feature type="transmembrane region" description="Helical" evidence="2">
    <location>
        <begin position="135"/>
        <end position="154"/>
    </location>
</feature>
<feature type="transmembrane region" description="Helical" evidence="2">
    <location>
        <begin position="281"/>
        <end position="302"/>
    </location>
</feature>
<sequence>MRAEAAAARARQRSAGLRVALAVAAGLTFDIGTGAVIPFLGAVFATQFLLGGGPLPFGKALGMVGLILVVGQAIQLLTGLFSDRPLQLLALLGLFYLLCFTAHARGKGGPAVFLCLVVAIMVPLLDLLHADLDQAMVTILLHGVASGIGLSWLAHLVLPDRGAPANASATATALESPLARGIANTAILLGAVTLCLTHSAFSSALVLPITVASLLLQLDLAKSARAALGLVAVNLLGGVVASLAFTLVELRPSLLLLFLVTLMVGLIFGGRAAGSSSLGKVYGGALTTFLILFGTGLSPLPASAPESFATRTGFVILAIAYALCMTTLLWRRPWIAASPQPSPGSRALAEGGVASQHAER</sequence>
<organism evidence="3 4">
    <name type="scientific">Teichococcus aerophilus</name>
    <dbReference type="NCBI Taxonomy" id="1224513"/>
    <lineage>
        <taxon>Bacteria</taxon>
        <taxon>Pseudomonadati</taxon>
        <taxon>Pseudomonadota</taxon>
        <taxon>Alphaproteobacteria</taxon>
        <taxon>Acetobacterales</taxon>
        <taxon>Roseomonadaceae</taxon>
        <taxon>Roseomonas</taxon>
    </lineage>
</organism>
<dbReference type="EMBL" id="JACTVA010000004">
    <property type="protein sequence ID" value="MBC9205932.1"/>
    <property type="molecule type" value="Genomic_DNA"/>
</dbReference>
<keyword evidence="2" id="KW-0472">Membrane</keyword>
<feature type="transmembrane region" description="Helical" evidence="2">
    <location>
        <begin position="111"/>
        <end position="128"/>
    </location>
</feature>
<protein>
    <submittedName>
        <fullName evidence="3">DUF2955 domain-containing protein</fullName>
    </submittedName>
</protein>